<dbReference type="PROSITE" id="PS51273">
    <property type="entry name" value="GATASE_TYPE_1"/>
    <property type="match status" value="1"/>
</dbReference>
<dbReference type="SUPFAM" id="SSF51735">
    <property type="entry name" value="NAD(P)-binding Rossmann-fold domains"/>
    <property type="match status" value="1"/>
</dbReference>
<dbReference type="Gene3D" id="3.40.50.720">
    <property type="entry name" value="NAD(P)-binding Rossmann-like Domain"/>
    <property type="match status" value="1"/>
</dbReference>
<proteinExistence type="predicted"/>
<dbReference type="InterPro" id="IPR036291">
    <property type="entry name" value="NAD(P)-bd_dom_sf"/>
</dbReference>
<dbReference type="AlphaFoldDB" id="A0A815G679"/>
<dbReference type="EMBL" id="CAJNOU010002594">
    <property type="protein sequence ID" value="CAF1334362.1"/>
    <property type="molecule type" value="Genomic_DNA"/>
</dbReference>
<name>A0A815G679_9BILA</name>
<dbReference type="Proteomes" id="UP000663889">
    <property type="component" value="Unassembled WGS sequence"/>
</dbReference>
<dbReference type="GO" id="GO:0003824">
    <property type="term" value="F:catalytic activity"/>
    <property type="evidence" value="ECO:0007669"/>
    <property type="project" value="UniProtKB-ARBA"/>
</dbReference>
<sequence>MATVTEDIKDKIVILGATGPSGLQLVQQALAQGYQATALVRNPKKLEHIENKNLQVIQCDIMNPMELAKHMTNHTAVLSALGYPGLSIWPITFYEDSIKSIVLAMRNANIKRFIGITSTYSKYQSIYPFMIRYLIRPIISRTLDSMFNMEQYLEKECQDLEYTIIRPPGLTNNSIIEQEVKVCENDYYFPDQSTVISIPRANVARFMLDILKDNKYIRQEKVLIIQHSLSVCSPYLTKFFSEHDASFKILSIFDPTYQSQLPNNNTNDYSVIVILDGPQSAYEDDIYPYLKWEKSFLAAQLTLNTPILGICLGVQLLANVIGGHSHLGKYGYELGYVQYELTAEEKYDLILSKVFEKQQNRPLFIMHHRDSFDLPPNATILAYTTNNYIAAFRFGSAYRAQFHSEATFSEFNEWIQQTLIVILDGPQSAYEDDIYPYLKWEKSFLAAQLALNTPILGICLRAPLLADVIGGHSHLGKYGYELGYA</sequence>
<organism evidence="3 4">
    <name type="scientific">Rotaria sordida</name>
    <dbReference type="NCBI Taxonomy" id="392033"/>
    <lineage>
        <taxon>Eukaryota</taxon>
        <taxon>Metazoa</taxon>
        <taxon>Spiralia</taxon>
        <taxon>Gnathifera</taxon>
        <taxon>Rotifera</taxon>
        <taxon>Eurotatoria</taxon>
        <taxon>Bdelloidea</taxon>
        <taxon>Philodinida</taxon>
        <taxon>Philodinidae</taxon>
        <taxon>Rotaria</taxon>
    </lineage>
</organism>
<dbReference type="PANTHER" id="PTHR15020">
    <property type="entry name" value="FLAVIN REDUCTASE-RELATED"/>
    <property type="match status" value="1"/>
</dbReference>
<dbReference type="CDD" id="cd01741">
    <property type="entry name" value="GATase1_1"/>
    <property type="match status" value="1"/>
</dbReference>
<accession>A0A815G679</accession>
<dbReference type="InterPro" id="IPR029062">
    <property type="entry name" value="Class_I_gatase-like"/>
</dbReference>
<evidence type="ECO:0000313" key="4">
    <source>
        <dbReference type="Proteomes" id="UP000663889"/>
    </source>
</evidence>
<dbReference type="Pfam" id="PF00117">
    <property type="entry name" value="GATase"/>
    <property type="match status" value="1"/>
</dbReference>
<reference evidence="3" key="1">
    <citation type="submission" date="2021-02" db="EMBL/GenBank/DDBJ databases">
        <authorList>
            <person name="Nowell W R."/>
        </authorList>
    </citation>
    <scope>NUCLEOTIDE SEQUENCE</scope>
</reference>
<gene>
    <name evidence="3" type="ORF">SEV965_LOCUS28000</name>
</gene>
<feature type="domain" description="NAD(P)-binding" evidence="2">
    <location>
        <begin position="16"/>
        <end position="213"/>
    </location>
</feature>
<evidence type="ECO:0000259" key="2">
    <source>
        <dbReference type="Pfam" id="PF13460"/>
    </source>
</evidence>
<dbReference type="Pfam" id="PF13460">
    <property type="entry name" value="NAD_binding_10"/>
    <property type="match status" value="1"/>
</dbReference>
<protein>
    <submittedName>
        <fullName evidence="3">Uncharacterized protein</fullName>
    </submittedName>
</protein>
<evidence type="ECO:0000313" key="3">
    <source>
        <dbReference type="EMBL" id="CAF1334362.1"/>
    </source>
</evidence>
<dbReference type="Gene3D" id="3.40.50.880">
    <property type="match status" value="2"/>
</dbReference>
<feature type="domain" description="Glutamine amidotransferase" evidence="1">
    <location>
        <begin position="263"/>
        <end position="415"/>
    </location>
</feature>
<comment type="caution">
    <text evidence="3">The sequence shown here is derived from an EMBL/GenBank/DDBJ whole genome shotgun (WGS) entry which is preliminary data.</text>
</comment>
<dbReference type="InterPro" id="IPR017926">
    <property type="entry name" value="GATASE"/>
</dbReference>
<dbReference type="InterPro" id="IPR016040">
    <property type="entry name" value="NAD(P)-bd_dom"/>
</dbReference>
<dbReference type="SUPFAM" id="SSF52317">
    <property type="entry name" value="Class I glutamine amidotransferase-like"/>
    <property type="match status" value="2"/>
</dbReference>
<evidence type="ECO:0000259" key="1">
    <source>
        <dbReference type="Pfam" id="PF00117"/>
    </source>
</evidence>
<dbReference type="PANTHER" id="PTHR15020:SF50">
    <property type="entry name" value="UPF0659 PROTEIN YMR090W"/>
    <property type="match status" value="1"/>
</dbReference>
<dbReference type="InterPro" id="IPR044992">
    <property type="entry name" value="ChyE-like"/>
</dbReference>